<dbReference type="HOGENOM" id="CLU_414412_0_0_0"/>
<accession>Q01YI5</accession>
<dbReference type="PANTHER" id="PTHR34309:SF1">
    <property type="entry name" value="PROTEIN GLCG"/>
    <property type="match status" value="1"/>
</dbReference>
<sequence length="559" mass="58264" precursor="true">MKFVAFAILPLALFAQPAINTELRNGVLRAIVLHRSSDPVTDEIPAQPGETLTVQGSGFTGAQLLIAGSPVDTTAVDDATAQFTLPANAGGSFLEIAIAGGNAASLPVDAVTDAIQLTAAEVQTLALKAAALADGPRFAVVIVDRAGRVLTVYRRPTATSAEIEKALSLARTGAFFSNKGTPLTSRTVRSISRVNFPEGIPNLPAGALFGIENTNRGCDFNVTYLPNQSYPAQKNVAGTGYSLGIATVPGGFPLFRNGSDVIGGIGVAGLDSDDQDEFAAVTAAVQTGFSFGPLPDPGAVYIDGFRLPEIAPAPTTQASTPGGAFDIAPRNGAAAAEGYLVAPTGSATMSVDEVTRIVQNAIDRANVTRAAIRLPLGSRARMVISVADLEGNILALYRMTDATIFSIDVALTKARNVVYFSGPNRDPRDLPGVPPNTAVTNRSIGFASQTYFPSGIWNTRPGPFADMYANDIANPCTQGHQPPNANQSGIVFFPGSSPLYRNGQLIGGLGVSGDGVEQDDYVTAGGAAGYEAPDASRADRILLRGVRLPYWKFPRNPEQ</sequence>
<dbReference type="STRING" id="234267.Acid_4318"/>
<organism evidence="2">
    <name type="scientific">Solibacter usitatus (strain Ellin6076)</name>
    <dbReference type="NCBI Taxonomy" id="234267"/>
    <lineage>
        <taxon>Bacteria</taxon>
        <taxon>Pseudomonadati</taxon>
        <taxon>Acidobacteriota</taxon>
        <taxon>Terriglobia</taxon>
        <taxon>Bryobacterales</taxon>
        <taxon>Solibacteraceae</taxon>
        <taxon>Candidatus Solibacter</taxon>
    </lineage>
</organism>
<dbReference type="InParanoid" id="Q01YI5"/>
<dbReference type="EMBL" id="CP000473">
    <property type="protein sequence ID" value="ABJ85280.1"/>
    <property type="molecule type" value="Genomic_DNA"/>
</dbReference>
<evidence type="ECO:0000259" key="1">
    <source>
        <dbReference type="Pfam" id="PF01833"/>
    </source>
</evidence>
<evidence type="ECO:0000313" key="2">
    <source>
        <dbReference type="EMBL" id="ABJ85280.1"/>
    </source>
</evidence>
<dbReference type="PANTHER" id="PTHR34309">
    <property type="entry name" value="SLR1406 PROTEIN"/>
    <property type="match status" value="1"/>
</dbReference>
<name>Q01YI5_SOLUE</name>
<dbReference type="Pfam" id="PF01833">
    <property type="entry name" value="TIG"/>
    <property type="match status" value="1"/>
</dbReference>
<dbReference type="InterPro" id="IPR002909">
    <property type="entry name" value="IPT_dom"/>
</dbReference>
<dbReference type="eggNOG" id="COG3193">
    <property type="taxonomic scope" value="Bacteria"/>
</dbReference>
<proteinExistence type="predicted"/>
<dbReference type="KEGG" id="sus:Acid_4318"/>
<dbReference type="InterPro" id="IPR005624">
    <property type="entry name" value="PduO/GlcC-like"/>
</dbReference>
<protein>
    <recommendedName>
        <fullName evidence="1">IPT/TIG domain-containing protein</fullName>
    </recommendedName>
</protein>
<dbReference type="InterPro" id="IPR038084">
    <property type="entry name" value="PduO/GlcC-like_sf"/>
</dbReference>
<dbReference type="SUPFAM" id="SSF143744">
    <property type="entry name" value="GlcG-like"/>
    <property type="match status" value="2"/>
</dbReference>
<dbReference type="AlphaFoldDB" id="Q01YI5"/>
<reference evidence="2" key="1">
    <citation type="submission" date="2006-10" db="EMBL/GenBank/DDBJ databases">
        <title>Complete sequence of Solibacter usitatus Ellin6076.</title>
        <authorList>
            <consortium name="US DOE Joint Genome Institute"/>
            <person name="Copeland A."/>
            <person name="Lucas S."/>
            <person name="Lapidus A."/>
            <person name="Barry K."/>
            <person name="Detter J.C."/>
            <person name="Glavina del Rio T."/>
            <person name="Hammon N."/>
            <person name="Israni S."/>
            <person name="Dalin E."/>
            <person name="Tice H."/>
            <person name="Pitluck S."/>
            <person name="Thompson L.S."/>
            <person name="Brettin T."/>
            <person name="Bruce D."/>
            <person name="Han C."/>
            <person name="Tapia R."/>
            <person name="Gilna P."/>
            <person name="Schmutz J."/>
            <person name="Larimer F."/>
            <person name="Land M."/>
            <person name="Hauser L."/>
            <person name="Kyrpides N."/>
            <person name="Mikhailova N."/>
            <person name="Janssen P.H."/>
            <person name="Kuske C.R."/>
            <person name="Richardson P."/>
        </authorList>
    </citation>
    <scope>NUCLEOTIDE SEQUENCE</scope>
    <source>
        <strain evidence="2">Ellin6076</strain>
    </source>
</reference>
<dbReference type="Pfam" id="PF03928">
    <property type="entry name" value="HbpS-like"/>
    <property type="match status" value="2"/>
</dbReference>
<dbReference type="Gene3D" id="3.30.450.150">
    <property type="entry name" value="Haem-degrading domain"/>
    <property type="match status" value="2"/>
</dbReference>
<feature type="domain" description="IPT/TIG" evidence="1">
    <location>
        <begin position="44"/>
        <end position="102"/>
    </location>
</feature>
<dbReference type="InterPro" id="IPR052517">
    <property type="entry name" value="GlcG_carb_metab_protein"/>
</dbReference>
<gene>
    <name evidence="2" type="ordered locus">Acid_4318</name>
</gene>
<dbReference type="OrthoDB" id="128840at2"/>